<dbReference type="Pfam" id="PF24845">
    <property type="entry name" value="DUF7721"/>
    <property type="match status" value="1"/>
</dbReference>
<gene>
    <name evidence="3" type="ORF">BS47DRAFT_954052</name>
</gene>
<feature type="region of interest" description="Disordered" evidence="1">
    <location>
        <begin position="1"/>
        <end position="62"/>
    </location>
</feature>
<feature type="compositionally biased region" description="Basic and acidic residues" evidence="1">
    <location>
        <begin position="99"/>
        <end position="115"/>
    </location>
</feature>
<evidence type="ECO:0000256" key="1">
    <source>
        <dbReference type="SAM" id="MobiDB-lite"/>
    </source>
</evidence>
<proteinExistence type="predicted"/>
<dbReference type="Proteomes" id="UP000886523">
    <property type="component" value="Unassembled WGS sequence"/>
</dbReference>
<organism evidence="3 4">
    <name type="scientific">Hydnum rufescens UP504</name>
    <dbReference type="NCBI Taxonomy" id="1448309"/>
    <lineage>
        <taxon>Eukaryota</taxon>
        <taxon>Fungi</taxon>
        <taxon>Dikarya</taxon>
        <taxon>Basidiomycota</taxon>
        <taxon>Agaricomycotina</taxon>
        <taxon>Agaricomycetes</taxon>
        <taxon>Cantharellales</taxon>
        <taxon>Hydnaceae</taxon>
        <taxon>Hydnum</taxon>
    </lineage>
</organism>
<dbReference type="EMBL" id="MU128970">
    <property type="protein sequence ID" value="KAF9513597.1"/>
    <property type="molecule type" value="Genomic_DNA"/>
</dbReference>
<keyword evidence="4" id="KW-1185">Reference proteome</keyword>
<feature type="compositionally biased region" description="Low complexity" evidence="1">
    <location>
        <begin position="10"/>
        <end position="29"/>
    </location>
</feature>
<feature type="region of interest" description="Disordered" evidence="1">
    <location>
        <begin position="93"/>
        <end position="124"/>
    </location>
</feature>
<dbReference type="OrthoDB" id="2290255at2759"/>
<dbReference type="InterPro" id="IPR056138">
    <property type="entry name" value="DUF7721"/>
</dbReference>
<dbReference type="PANTHER" id="PTHR39477">
    <property type="entry name" value="CHROMOSOME 8, WHOLE GENOME SHOTGUN SEQUENCE"/>
    <property type="match status" value="1"/>
</dbReference>
<protein>
    <recommendedName>
        <fullName evidence="2">DUF7721 domain-containing protein</fullName>
    </recommendedName>
</protein>
<accession>A0A9P6AXC1</accession>
<dbReference type="PANTHER" id="PTHR39477:SF1">
    <property type="entry name" value="BETA-FLANKING PROTEIN"/>
    <property type="match status" value="1"/>
</dbReference>
<dbReference type="AlphaFoldDB" id="A0A9P6AXC1"/>
<evidence type="ECO:0000313" key="3">
    <source>
        <dbReference type="EMBL" id="KAF9513597.1"/>
    </source>
</evidence>
<comment type="caution">
    <text evidence="3">The sequence shown here is derived from an EMBL/GenBank/DDBJ whole genome shotgun (WGS) entry which is preliminary data.</text>
</comment>
<evidence type="ECO:0000313" key="4">
    <source>
        <dbReference type="Proteomes" id="UP000886523"/>
    </source>
</evidence>
<name>A0A9P6AXC1_9AGAM</name>
<feature type="domain" description="DUF7721" evidence="2">
    <location>
        <begin position="61"/>
        <end position="144"/>
    </location>
</feature>
<reference evidence="3" key="1">
    <citation type="journal article" date="2020" name="Nat. Commun.">
        <title>Large-scale genome sequencing of mycorrhizal fungi provides insights into the early evolution of symbiotic traits.</title>
        <authorList>
            <person name="Miyauchi S."/>
            <person name="Kiss E."/>
            <person name="Kuo A."/>
            <person name="Drula E."/>
            <person name="Kohler A."/>
            <person name="Sanchez-Garcia M."/>
            <person name="Morin E."/>
            <person name="Andreopoulos B."/>
            <person name="Barry K.W."/>
            <person name="Bonito G."/>
            <person name="Buee M."/>
            <person name="Carver A."/>
            <person name="Chen C."/>
            <person name="Cichocki N."/>
            <person name="Clum A."/>
            <person name="Culley D."/>
            <person name="Crous P.W."/>
            <person name="Fauchery L."/>
            <person name="Girlanda M."/>
            <person name="Hayes R.D."/>
            <person name="Keri Z."/>
            <person name="LaButti K."/>
            <person name="Lipzen A."/>
            <person name="Lombard V."/>
            <person name="Magnuson J."/>
            <person name="Maillard F."/>
            <person name="Murat C."/>
            <person name="Nolan M."/>
            <person name="Ohm R.A."/>
            <person name="Pangilinan J."/>
            <person name="Pereira M.F."/>
            <person name="Perotto S."/>
            <person name="Peter M."/>
            <person name="Pfister S."/>
            <person name="Riley R."/>
            <person name="Sitrit Y."/>
            <person name="Stielow J.B."/>
            <person name="Szollosi G."/>
            <person name="Zifcakova L."/>
            <person name="Stursova M."/>
            <person name="Spatafora J.W."/>
            <person name="Tedersoo L."/>
            <person name="Vaario L.M."/>
            <person name="Yamada A."/>
            <person name="Yan M."/>
            <person name="Wang P."/>
            <person name="Xu J."/>
            <person name="Bruns T."/>
            <person name="Baldrian P."/>
            <person name="Vilgalys R."/>
            <person name="Dunand C."/>
            <person name="Henrissat B."/>
            <person name="Grigoriev I.V."/>
            <person name="Hibbett D."/>
            <person name="Nagy L.G."/>
            <person name="Martin F.M."/>
        </authorList>
    </citation>
    <scope>NUCLEOTIDE SEQUENCE</scope>
    <source>
        <strain evidence="3">UP504</strain>
    </source>
</reference>
<sequence length="242" mass="24739">MDGIFKLAKQGFQAYQEQQEQHPQQPQGNNQGGGQVHQTGGAELNSPDHGDGGKPATPDLDHSHILQTADNHSGSSGNSELFKQGLSFVQSQLSSGQAHHVDSDAELQKAQDAHKLASNGQPLSSSDIGSAAVFRAFQSFAGSGSSGGANSQSKIIGLAMSEASKLFDQSGGASDGGKKQDVINSAASTVTKLLLKHQVSSAIGGGNSGGLGSLLSLVRLLGTSQGSPLHADRLLSQAGKFT</sequence>
<evidence type="ECO:0000259" key="2">
    <source>
        <dbReference type="Pfam" id="PF24845"/>
    </source>
</evidence>